<dbReference type="InterPro" id="IPR003675">
    <property type="entry name" value="Rce1/LyrA-like_dom"/>
</dbReference>
<feature type="transmembrane region" description="Helical" evidence="1">
    <location>
        <begin position="238"/>
        <end position="258"/>
    </location>
</feature>
<dbReference type="InParanoid" id="E8N0K7"/>
<feature type="transmembrane region" description="Helical" evidence="1">
    <location>
        <begin position="123"/>
        <end position="143"/>
    </location>
</feature>
<feature type="domain" description="CAAX prenyl protease 2/Lysostaphin resistance protein A-like" evidence="2">
    <location>
        <begin position="131"/>
        <end position="229"/>
    </location>
</feature>
<keyword evidence="1" id="KW-1133">Transmembrane helix</keyword>
<evidence type="ECO:0000313" key="3">
    <source>
        <dbReference type="EMBL" id="BAJ64756.1"/>
    </source>
</evidence>
<organism evidence="3 4">
    <name type="scientific">Anaerolinea thermophila (strain DSM 14523 / JCM 11388 / NBRC 100420 / UNI-1)</name>
    <dbReference type="NCBI Taxonomy" id="926569"/>
    <lineage>
        <taxon>Bacteria</taxon>
        <taxon>Bacillati</taxon>
        <taxon>Chloroflexota</taxon>
        <taxon>Anaerolineae</taxon>
        <taxon>Anaerolineales</taxon>
        <taxon>Anaerolineaceae</taxon>
        <taxon>Anaerolinea</taxon>
    </lineage>
</organism>
<dbReference type="HOGENOM" id="CLU_064706_4_0_0"/>
<name>E8N0K7_ANATU</name>
<sequence>MEDKSITYQNYRNLVVYFILAYAISWTIGIPLALAKQEIIQPIFPQWFHYFVAYGPMISALIVTWTSQGQQGLKELWGRIIKWRVGGIWWLVALSPLIIGFLVALVMNLLTNTKISLSELGEIHFLPPLGIGALFLWLVTFGIGEEIGWRGYALPRLQKDRNALYATIILAFFWALWHLPQFFYLFDTSIAIGWVIGLFAGAIVFTWLFNSAEGSILILAIWHGCFNYISASNAGNGLLAAVVSTIVMIWAIVVVFVYKPTTLSSKGKFVV</sequence>
<proteinExistence type="predicted"/>
<feature type="transmembrane region" description="Helical" evidence="1">
    <location>
        <begin position="14"/>
        <end position="35"/>
    </location>
</feature>
<dbReference type="PANTHER" id="PTHR35797">
    <property type="entry name" value="PROTEASE-RELATED"/>
    <property type="match status" value="1"/>
</dbReference>
<dbReference type="OrthoDB" id="9777755at2"/>
<dbReference type="Proteomes" id="UP000008922">
    <property type="component" value="Chromosome"/>
</dbReference>
<evidence type="ECO:0000256" key="1">
    <source>
        <dbReference type="SAM" id="Phobius"/>
    </source>
</evidence>
<dbReference type="PANTHER" id="PTHR35797:SF1">
    <property type="entry name" value="PROTEASE"/>
    <property type="match status" value="1"/>
</dbReference>
<dbReference type="RefSeq" id="WP_013561108.1">
    <property type="nucleotide sequence ID" value="NC_014960.1"/>
</dbReference>
<dbReference type="GO" id="GO:0080120">
    <property type="term" value="P:CAAX-box protein maturation"/>
    <property type="evidence" value="ECO:0007669"/>
    <property type="project" value="UniProtKB-ARBA"/>
</dbReference>
<accession>E8N0K7</accession>
<dbReference type="eggNOG" id="COG1266">
    <property type="taxonomic scope" value="Bacteria"/>
</dbReference>
<reference evidence="3 4" key="1">
    <citation type="submission" date="2010-12" db="EMBL/GenBank/DDBJ databases">
        <title>Whole genome sequence of Anaerolinea thermophila UNI-1.</title>
        <authorList>
            <person name="Narita-Yamada S."/>
            <person name="Kishi E."/>
            <person name="Watanabe Y."/>
            <person name="Takasaki K."/>
            <person name="Ankai A."/>
            <person name="Oguchi A."/>
            <person name="Fukui S."/>
            <person name="Takahashi M."/>
            <person name="Yashiro I."/>
            <person name="Hosoyama A."/>
            <person name="Sekiguchi Y."/>
            <person name="Hanada S."/>
            <person name="Fujita N."/>
        </authorList>
    </citation>
    <scope>NUCLEOTIDE SEQUENCE [LARGE SCALE GENOMIC DNA]</scope>
    <source>
        <strain evidence="4">DSM 14523 / JCM 11388 / NBRC 100420 / UNI-1</strain>
    </source>
</reference>
<feature type="transmembrane region" description="Helical" evidence="1">
    <location>
        <begin position="216"/>
        <end position="232"/>
    </location>
</feature>
<feature type="transmembrane region" description="Helical" evidence="1">
    <location>
        <begin position="47"/>
        <end position="67"/>
    </location>
</feature>
<feature type="transmembrane region" description="Helical" evidence="1">
    <location>
        <begin position="190"/>
        <end position="209"/>
    </location>
</feature>
<feature type="transmembrane region" description="Helical" evidence="1">
    <location>
        <begin position="163"/>
        <end position="184"/>
    </location>
</feature>
<feature type="transmembrane region" description="Helical" evidence="1">
    <location>
        <begin position="88"/>
        <end position="111"/>
    </location>
</feature>
<protein>
    <submittedName>
        <fullName evidence="3">Hypothetical membrane protein</fullName>
    </submittedName>
</protein>
<dbReference type="KEGG" id="atm:ANT_27300"/>
<evidence type="ECO:0000313" key="4">
    <source>
        <dbReference type="Proteomes" id="UP000008922"/>
    </source>
</evidence>
<gene>
    <name evidence="3" type="ordered locus">ANT_27300</name>
</gene>
<dbReference type="Pfam" id="PF02517">
    <property type="entry name" value="Rce1-like"/>
    <property type="match status" value="1"/>
</dbReference>
<dbReference type="STRING" id="926569.ANT_27300"/>
<keyword evidence="1" id="KW-0472">Membrane</keyword>
<dbReference type="EMBL" id="AP012029">
    <property type="protein sequence ID" value="BAJ64756.1"/>
    <property type="molecule type" value="Genomic_DNA"/>
</dbReference>
<dbReference type="GO" id="GO:0004175">
    <property type="term" value="F:endopeptidase activity"/>
    <property type="evidence" value="ECO:0007669"/>
    <property type="project" value="UniProtKB-ARBA"/>
</dbReference>
<dbReference type="InterPro" id="IPR042150">
    <property type="entry name" value="MmRce1-like"/>
</dbReference>
<dbReference type="AlphaFoldDB" id="E8N0K7"/>
<evidence type="ECO:0000259" key="2">
    <source>
        <dbReference type="Pfam" id="PF02517"/>
    </source>
</evidence>
<keyword evidence="4" id="KW-1185">Reference proteome</keyword>
<keyword evidence="1" id="KW-0812">Transmembrane</keyword>